<accession>A0A915YAX7</accession>
<protein>
    <submittedName>
        <fullName evidence="1">Uncharacterized protein</fullName>
    </submittedName>
</protein>
<dbReference type="SUPFAM" id="SSF48239">
    <property type="entry name" value="Terpenoid cyclases/Protein prenyltransferases"/>
    <property type="match status" value="1"/>
</dbReference>
<proteinExistence type="predicted"/>
<keyword evidence="2" id="KW-1185">Reference proteome</keyword>
<dbReference type="AlphaFoldDB" id="A0A915YAX7"/>
<dbReference type="RefSeq" id="WP_264790895.1">
    <property type="nucleotide sequence ID" value="NZ_AP026867.1"/>
</dbReference>
<evidence type="ECO:0000313" key="1">
    <source>
        <dbReference type="EMBL" id="BDS09510.1"/>
    </source>
</evidence>
<dbReference type="Proteomes" id="UP001060919">
    <property type="component" value="Chromosome"/>
</dbReference>
<evidence type="ECO:0000313" key="2">
    <source>
        <dbReference type="Proteomes" id="UP001060919"/>
    </source>
</evidence>
<gene>
    <name evidence="1" type="ORF">AsAng_0002110</name>
</gene>
<dbReference type="InterPro" id="IPR008930">
    <property type="entry name" value="Terpenoid_cyclase/PrenylTrfase"/>
</dbReference>
<reference evidence="1" key="1">
    <citation type="submission" date="2022-09" db="EMBL/GenBank/DDBJ databases">
        <title>Aureispira anguillicida sp. nov., isolated from Leptocephalus of Japanese eel Anguilla japonica.</title>
        <authorList>
            <person name="Yuasa K."/>
            <person name="Mekata T."/>
            <person name="Ikunari K."/>
        </authorList>
    </citation>
    <scope>NUCLEOTIDE SEQUENCE</scope>
    <source>
        <strain evidence="1">EL160426</strain>
    </source>
</reference>
<dbReference type="EMBL" id="AP026867">
    <property type="protein sequence ID" value="BDS09510.1"/>
    <property type="molecule type" value="Genomic_DNA"/>
</dbReference>
<organism evidence="1 2">
    <name type="scientific">Aureispira anguillae</name>
    <dbReference type="NCBI Taxonomy" id="2864201"/>
    <lineage>
        <taxon>Bacteria</taxon>
        <taxon>Pseudomonadati</taxon>
        <taxon>Bacteroidota</taxon>
        <taxon>Saprospiria</taxon>
        <taxon>Saprospirales</taxon>
        <taxon>Saprospiraceae</taxon>
        <taxon>Aureispira</taxon>
    </lineage>
</organism>
<name>A0A915YAX7_9BACT</name>
<sequence length="289" mass="34191">MDKTLELKQKYDKGEILNYQQSMTYFEQSKLIKKLLVNFEVDVLTLLNRLIELSEIPFTSEIEQVKLWVNQLADLSYCQHGFSLTGKSDDILPCYNSMITTVLIKMNYNNETRINKGIEWILNYQNVNRGLRNTWKGTRIQKYGGCMKQTPCFIGIVKALIALTEYKKSSFYKTNKKVETKLSQGLEYILEHNIFNRKTDHKPITKDIVKLTYPFTYKTNVVEILRLMKDNQLLGDKRCELAKTFLIKKKQNNDFWKVNSSYLPKFWVKFDKPKEKGLWISYEIRKIID</sequence>
<dbReference type="KEGG" id="aup:AsAng_0002110"/>